<reference evidence="4" key="1">
    <citation type="submission" date="2016-10" db="EMBL/GenBank/DDBJ databases">
        <authorList>
            <person name="Varghese N."/>
            <person name="Submissions S."/>
        </authorList>
    </citation>
    <scope>NUCLEOTIDE SEQUENCE [LARGE SCALE GENOMIC DNA]</scope>
    <source>
        <strain evidence="4">LMG 26416</strain>
    </source>
</reference>
<gene>
    <name evidence="3" type="ORF">SAMN05192542_108245</name>
</gene>
<dbReference type="Proteomes" id="UP000199120">
    <property type="component" value="Unassembled WGS sequence"/>
</dbReference>
<comment type="similarity">
    <text evidence="1">Belongs to the glutamine synthetase family.</text>
</comment>
<feature type="domain" description="GS beta-grasp" evidence="2">
    <location>
        <begin position="11"/>
        <end position="103"/>
    </location>
</feature>
<accession>A0A1H7QR62</accession>
<name>A0A1H7QR62_9BURK</name>
<dbReference type="PROSITE" id="PS51986">
    <property type="entry name" value="GS_BETA_GRASP"/>
    <property type="match status" value="1"/>
</dbReference>
<dbReference type="GO" id="GO:0006542">
    <property type="term" value="P:glutamine biosynthetic process"/>
    <property type="evidence" value="ECO:0007669"/>
    <property type="project" value="InterPro"/>
</dbReference>
<dbReference type="Gene3D" id="3.10.20.70">
    <property type="entry name" value="Glutamine synthetase, N-terminal domain"/>
    <property type="match status" value="1"/>
</dbReference>
<dbReference type="EMBL" id="FOAJ01000008">
    <property type="protein sequence ID" value="SEL50198.1"/>
    <property type="molecule type" value="Genomic_DNA"/>
</dbReference>
<dbReference type="InterPro" id="IPR036651">
    <property type="entry name" value="Gln_synt_N_sf"/>
</dbReference>
<protein>
    <submittedName>
        <fullName evidence="3">Glutamine synthetase</fullName>
    </submittedName>
</protein>
<dbReference type="AlphaFoldDB" id="A0A1H7QR62"/>
<keyword evidence="4" id="KW-1185">Reference proteome</keyword>
<organism evidence="3 4">
    <name type="scientific">Paraburkholderia caballeronis</name>
    <dbReference type="NCBI Taxonomy" id="416943"/>
    <lineage>
        <taxon>Bacteria</taxon>
        <taxon>Pseudomonadati</taxon>
        <taxon>Pseudomonadota</taxon>
        <taxon>Betaproteobacteria</taxon>
        <taxon>Burkholderiales</taxon>
        <taxon>Burkholderiaceae</taxon>
        <taxon>Paraburkholderia</taxon>
    </lineage>
</organism>
<proteinExistence type="inferred from homology"/>
<dbReference type="InterPro" id="IPR008147">
    <property type="entry name" value="Gln_synt_N"/>
</dbReference>
<evidence type="ECO:0000313" key="3">
    <source>
        <dbReference type="EMBL" id="SEL50198.1"/>
    </source>
</evidence>
<evidence type="ECO:0000256" key="1">
    <source>
        <dbReference type="PROSITE-ProRule" id="PRU01330"/>
    </source>
</evidence>
<feature type="non-terminal residue" evidence="3">
    <location>
        <position position="103"/>
    </location>
</feature>
<dbReference type="GO" id="GO:0004356">
    <property type="term" value="F:glutamine synthetase activity"/>
    <property type="evidence" value="ECO:0007669"/>
    <property type="project" value="InterPro"/>
</dbReference>
<sequence length="103" mass="11370">MHDIDEFLRKHHITEIEAIIPDMAGIARGKIIPRSKFESGESMRLPQAVMIQTVTGDYPDDGSLTGVTDPDMVCVPDSSTIRIIPWAVDPTAQVIHDCVHFDG</sequence>
<evidence type="ECO:0000313" key="4">
    <source>
        <dbReference type="Proteomes" id="UP000199120"/>
    </source>
</evidence>
<evidence type="ECO:0000259" key="2">
    <source>
        <dbReference type="PROSITE" id="PS51986"/>
    </source>
</evidence>
<dbReference type="SUPFAM" id="SSF54368">
    <property type="entry name" value="Glutamine synthetase, N-terminal domain"/>
    <property type="match status" value="1"/>
</dbReference>